<evidence type="ECO:0000256" key="2">
    <source>
        <dbReference type="ARBA" id="ARBA00023163"/>
    </source>
</evidence>
<keyword evidence="2" id="KW-0804">Transcription</keyword>
<sequence>MTGDSSTAEMVSARFRKELVADSWIGEISSAFPQQRFELLTATPVADGVLGLGATVGTEPTAAGDAIRTHPDITGYEELHADAERLLARFKWTERKFFNYLRAVSVPPEFPVVVENGVMEFDVTVDRDQFERIGAVLEGREQAYEVVSVVSARESASVLTDRQRECLSVALREGYFSVPRECTLADVAAIIGVDKSTASKTIRRGSERILEWFLVGQNAPEPP</sequence>
<evidence type="ECO:0000313" key="4">
    <source>
        <dbReference type="EMBL" id="MDS0260905.1"/>
    </source>
</evidence>
<evidence type="ECO:0000313" key="5">
    <source>
        <dbReference type="Proteomes" id="UP001259659"/>
    </source>
</evidence>
<keyword evidence="5" id="KW-1185">Reference proteome</keyword>
<gene>
    <name evidence="4" type="ORF">NDI56_15990</name>
</gene>
<feature type="domain" description="HTH bat-type" evidence="3">
    <location>
        <begin position="159"/>
        <end position="210"/>
    </location>
</feature>
<dbReference type="EMBL" id="JAMQON010000004">
    <property type="protein sequence ID" value="MDS0260905.1"/>
    <property type="molecule type" value="Genomic_DNA"/>
</dbReference>
<proteinExistence type="predicted"/>
<name>A0ABU2FGD6_9EURY</name>
<dbReference type="RefSeq" id="WP_310920669.1">
    <property type="nucleotide sequence ID" value="NZ_JAMQON010000004.1"/>
</dbReference>
<dbReference type="PANTHER" id="PTHR34236">
    <property type="entry name" value="DIMETHYL SULFOXIDE REDUCTASE TRANSCRIPTIONAL ACTIVATOR"/>
    <property type="match status" value="1"/>
</dbReference>
<protein>
    <submittedName>
        <fullName evidence="4">Helix-turn-helix domain-containing protein</fullName>
    </submittedName>
</protein>
<evidence type="ECO:0000256" key="1">
    <source>
        <dbReference type="ARBA" id="ARBA00023015"/>
    </source>
</evidence>
<dbReference type="Pfam" id="PF04967">
    <property type="entry name" value="HTH_10"/>
    <property type="match status" value="1"/>
</dbReference>
<evidence type="ECO:0000259" key="3">
    <source>
        <dbReference type="Pfam" id="PF04967"/>
    </source>
</evidence>
<keyword evidence="1" id="KW-0805">Transcription regulation</keyword>
<organism evidence="4 5">
    <name type="scientific">Haloarcula saliterrae</name>
    <dbReference type="NCBI Taxonomy" id="2950534"/>
    <lineage>
        <taxon>Archaea</taxon>
        <taxon>Methanobacteriati</taxon>
        <taxon>Methanobacteriota</taxon>
        <taxon>Stenosarchaea group</taxon>
        <taxon>Halobacteria</taxon>
        <taxon>Halobacteriales</taxon>
        <taxon>Haloarculaceae</taxon>
        <taxon>Haloarcula</taxon>
    </lineage>
</organism>
<reference evidence="4 5" key="1">
    <citation type="submission" date="2022-06" db="EMBL/GenBank/DDBJ databases">
        <title>Haloarcula sp. a new haloarchaeum isolate from saline soil.</title>
        <authorList>
            <person name="Strakova D."/>
            <person name="Galisteo C."/>
            <person name="Sanchez-Porro C."/>
            <person name="Ventosa A."/>
        </authorList>
    </citation>
    <scope>NUCLEOTIDE SEQUENCE [LARGE SCALE GENOMIC DNA]</scope>
    <source>
        <strain evidence="4 5">S1CR25-12</strain>
    </source>
</reference>
<dbReference type="PANTHER" id="PTHR34236:SF1">
    <property type="entry name" value="DIMETHYL SULFOXIDE REDUCTASE TRANSCRIPTIONAL ACTIVATOR"/>
    <property type="match status" value="1"/>
</dbReference>
<dbReference type="Proteomes" id="UP001259659">
    <property type="component" value="Unassembled WGS sequence"/>
</dbReference>
<dbReference type="InterPro" id="IPR007050">
    <property type="entry name" value="HTH_bacterioopsin"/>
</dbReference>
<comment type="caution">
    <text evidence="4">The sequence shown here is derived from an EMBL/GenBank/DDBJ whole genome shotgun (WGS) entry which is preliminary data.</text>
</comment>
<accession>A0ABU2FGD6</accession>